<feature type="transmembrane region" description="Helical" evidence="9">
    <location>
        <begin position="161"/>
        <end position="178"/>
    </location>
</feature>
<keyword evidence="6 9" id="KW-0472">Membrane</keyword>
<feature type="transmembrane region" description="Helical" evidence="9">
    <location>
        <begin position="74"/>
        <end position="100"/>
    </location>
</feature>
<dbReference type="PANTHER" id="PTHR24230">
    <property type="entry name" value="G-PROTEIN COUPLED RECEPTOR"/>
    <property type="match status" value="1"/>
</dbReference>
<accession>A0ABM1AA25</accession>
<evidence type="ECO:0000256" key="6">
    <source>
        <dbReference type="ARBA" id="ARBA00023136"/>
    </source>
</evidence>
<dbReference type="PANTHER" id="PTHR24230:SF75">
    <property type="entry name" value="RELAXIN FAMILY PEPTIDE RECEPTOR 3"/>
    <property type="match status" value="1"/>
</dbReference>
<organism evidence="11 12">
    <name type="scientific">Aplysia californica</name>
    <name type="common">California sea hare</name>
    <dbReference type="NCBI Taxonomy" id="6500"/>
    <lineage>
        <taxon>Eukaryota</taxon>
        <taxon>Metazoa</taxon>
        <taxon>Spiralia</taxon>
        <taxon>Lophotrochozoa</taxon>
        <taxon>Mollusca</taxon>
        <taxon>Gastropoda</taxon>
        <taxon>Heterobranchia</taxon>
        <taxon>Euthyneura</taxon>
        <taxon>Tectipleura</taxon>
        <taxon>Aplysiida</taxon>
        <taxon>Aplysioidea</taxon>
        <taxon>Aplysiidae</taxon>
        <taxon>Aplysia</taxon>
    </lineage>
</organism>
<comment type="subcellular location">
    <subcellularLocation>
        <location evidence="1">Cell membrane</location>
        <topology evidence="1">Multi-pass membrane protein</topology>
    </subcellularLocation>
</comment>
<keyword evidence="11" id="KW-1185">Reference proteome</keyword>
<evidence type="ECO:0000313" key="11">
    <source>
        <dbReference type="Proteomes" id="UP000694888"/>
    </source>
</evidence>
<dbReference type="GeneID" id="106013198"/>
<proteinExistence type="predicted"/>
<evidence type="ECO:0000256" key="9">
    <source>
        <dbReference type="SAM" id="Phobius"/>
    </source>
</evidence>
<feature type="transmembrane region" description="Helical" evidence="9">
    <location>
        <begin position="120"/>
        <end position="141"/>
    </location>
</feature>
<evidence type="ECO:0000256" key="5">
    <source>
        <dbReference type="ARBA" id="ARBA00023040"/>
    </source>
</evidence>
<evidence type="ECO:0000256" key="2">
    <source>
        <dbReference type="ARBA" id="ARBA00022475"/>
    </source>
</evidence>
<keyword evidence="7" id="KW-0675">Receptor</keyword>
<reference evidence="12" key="1">
    <citation type="submission" date="2025-08" db="UniProtKB">
        <authorList>
            <consortium name="RefSeq"/>
        </authorList>
    </citation>
    <scope>IDENTIFICATION</scope>
</reference>
<evidence type="ECO:0000259" key="10">
    <source>
        <dbReference type="PROSITE" id="PS50262"/>
    </source>
</evidence>
<feature type="transmembrane region" description="Helical" evidence="9">
    <location>
        <begin position="38"/>
        <end position="62"/>
    </location>
</feature>
<dbReference type="InterPro" id="IPR000276">
    <property type="entry name" value="GPCR_Rhodpsn"/>
</dbReference>
<evidence type="ECO:0000256" key="3">
    <source>
        <dbReference type="ARBA" id="ARBA00022692"/>
    </source>
</evidence>
<dbReference type="PROSITE" id="PS50262">
    <property type="entry name" value="G_PROTEIN_RECEP_F1_2"/>
    <property type="match status" value="1"/>
</dbReference>
<dbReference type="SUPFAM" id="SSF81321">
    <property type="entry name" value="Family A G protein-coupled receptor-like"/>
    <property type="match status" value="1"/>
</dbReference>
<dbReference type="Pfam" id="PF00001">
    <property type="entry name" value="7tm_1"/>
    <property type="match status" value="1"/>
</dbReference>
<gene>
    <name evidence="12" type="primary">LOC106013198</name>
</gene>
<feature type="transmembrane region" description="Helical" evidence="9">
    <location>
        <begin position="342"/>
        <end position="366"/>
    </location>
</feature>
<feature type="domain" description="G-protein coupled receptors family 1 profile" evidence="10">
    <location>
        <begin position="53"/>
        <end position="365"/>
    </location>
</feature>
<feature type="transmembrane region" description="Helical" evidence="9">
    <location>
        <begin position="305"/>
        <end position="330"/>
    </location>
</feature>
<protein>
    <submittedName>
        <fullName evidence="12">Orexin receptor type 1-like</fullName>
    </submittedName>
</protein>
<dbReference type="InterPro" id="IPR017452">
    <property type="entry name" value="GPCR_Rhodpsn_7TM"/>
</dbReference>
<feature type="transmembrane region" description="Helical" evidence="9">
    <location>
        <begin position="221"/>
        <end position="241"/>
    </location>
</feature>
<dbReference type="Proteomes" id="UP000694888">
    <property type="component" value="Unplaced"/>
</dbReference>
<evidence type="ECO:0000256" key="4">
    <source>
        <dbReference type="ARBA" id="ARBA00022989"/>
    </source>
</evidence>
<evidence type="ECO:0000256" key="8">
    <source>
        <dbReference type="ARBA" id="ARBA00023224"/>
    </source>
</evidence>
<dbReference type="RefSeq" id="XP_012943718.1">
    <property type="nucleotide sequence ID" value="XM_013088264.1"/>
</dbReference>
<keyword evidence="5" id="KW-0297">G-protein coupled receptor</keyword>
<evidence type="ECO:0000256" key="1">
    <source>
        <dbReference type="ARBA" id="ARBA00004651"/>
    </source>
</evidence>
<keyword evidence="4 9" id="KW-1133">Transmembrane helix</keyword>
<keyword evidence="8" id="KW-0807">Transducer</keyword>
<evidence type="ECO:0000313" key="12">
    <source>
        <dbReference type="RefSeq" id="XP_012943718.1"/>
    </source>
</evidence>
<dbReference type="Gene3D" id="1.20.1070.10">
    <property type="entry name" value="Rhodopsin 7-helix transmembrane proteins"/>
    <property type="match status" value="1"/>
</dbReference>
<keyword evidence="2" id="KW-1003">Cell membrane</keyword>
<keyword evidence="3 9" id="KW-0812">Transmembrane</keyword>
<sequence>MALNVTLSERDDNIELAGKSDSALGFISPETYFHLQVIQLWTSTAMTGAGLITNAFNIFAFFCLGLNDPVSTSLFVLSLADFCSFLFVTFLCVFQILTVYVETSTWSFNPFLLSLYVYRYNHIFYTMSLVTNMFIAVARCCCVSKALQFRHFFTLRRTHQGLVIMFAVSLAVSLPTIVTQEVRWLYLNNGNNVTSSARLLILPKQGHRQALDFHNIFNLSIFHHTCVFITFICLSSLVRTLKKMSKFRHQNSSSLTSTSRPSIKLAVKSSGTALRCDNTQTVTPGPTGKHTGSALNSKELQVVKLVSVLTAIFVSSRLVIIVIATMHQIFPEFGSGKRYHNLYYTCFSLGSIYSYGSAAANSIVYYKFNTKYRLFVLQQFCSGVQDDKAFIN</sequence>
<evidence type="ECO:0000256" key="7">
    <source>
        <dbReference type="ARBA" id="ARBA00023170"/>
    </source>
</evidence>
<name>A0ABM1AA25_APLCA</name>